<reference evidence="7" key="1">
    <citation type="submission" date="2022-03" db="EMBL/GenBank/DDBJ databases">
        <title>Fererhizobium litorale gen. nov., sp. nov., isolated from sandy sediments of the Sea of Japan seashore.</title>
        <authorList>
            <person name="Romanenko L."/>
            <person name="Kurilenko V."/>
            <person name="Otstavnykh N."/>
            <person name="Svetashev V."/>
            <person name="Tekutyeva L."/>
            <person name="Isaeva M."/>
            <person name="Mikhailov V."/>
        </authorList>
    </citation>
    <scope>NUCLEOTIDE SEQUENCE</scope>
    <source>
        <strain evidence="7">KMM 9576</strain>
    </source>
</reference>
<evidence type="ECO:0000256" key="6">
    <source>
        <dbReference type="SAM" id="Phobius"/>
    </source>
</evidence>
<feature type="transmembrane region" description="Helical" evidence="6">
    <location>
        <begin position="6"/>
        <end position="28"/>
    </location>
</feature>
<keyword evidence="4 6" id="KW-1133">Transmembrane helix</keyword>
<dbReference type="PANTHER" id="PTHR30086:SF20">
    <property type="entry name" value="ARGININE EXPORTER PROTEIN ARGO-RELATED"/>
    <property type="match status" value="1"/>
</dbReference>
<accession>A0AAE3U6G9</accession>
<evidence type="ECO:0000256" key="1">
    <source>
        <dbReference type="ARBA" id="ARBA00004651"/>
    </source>
</evidence>
<dbReference type="Pfam" id="PF01810">
    <property type="entry name" value="LysE"/>
    <property type="match status" value="1"/>
</dbReference>
<keyword evidence="3 6" id="KW-0812">Transmembrane</keyword>
<dbReference type="Proteomes" id="UP001161580">
    <property type="component" value="Unassembled WGS sequence"/>
</dbReference>
<gene>
    <name evidence="7" type="ORF">MRS75_23610</name>
</gene>
<comment type="caution">
    <text evidence="7">The sequence shown here is derived from an EMBL/GenBank/DDBJ whole genome shotgun (WGS) entry which is preliminary data.</text>
</comment>
<proteinExistence type="predicted"/>
<evidence type="ECO:0000256" key="5">
    <source>
        <dbReference type="ARBA" id="ARBA00023136"/>
    </source>
</evidence>
<dbReference type="GO" id="GO:0015171">
    <property type="term" value="F:amino acid transmembrane transporter activity"/>
    <property type="evidence" value="ECO:0007669"/>
    <property type="project" value="TreeGrafter"/>
</dbReference>
<name>A0AAE3U6G9_9HYPH</name>
<feature type="transmembrane region" description="Helical" evidence="6">
    <location>
        <begin position="148"/>
        <end position="168"/>
    </location>
</feature>
<keyword evidence="2" id="KW-1003">Cell membrane</keyword>
<dbReference type="AlphaFoldDB" id="A0AAE3U6G9"/>
<evidence type="ECO:0000256" key="2">
    <source>
        <dbReference type="ARBA" id="ARBA00022475"/>
    </source>
</evidence>
<keyword evidence="5 6" id="KW-0472">Membrane</keyword>
<comment type="subcellular location">
    <subcellularLocation>
        <location evidence="1">Cell membrane</location>
        <topology evidence="1">Multi-pass membrane protein</topology>
    </subcellularLocation>
</comment>
<feature type="transmembrane region" description="Helical" evidence="6">
    <location>
        <begin position="72"/>
        <end position="90"/>
    </location>
</feature>
<keyword evidence="8" id="KW-1185">Reference proteome</keyword>
<feature type="transmembrane region" description="Helical" evidence="6">
    <location>
        <begin position="180"/>
        <end position="199"/>
    </location>
</feature>
<dbReference type="EMBL" id="JALDYZ010000022">
    <property type="protein sequence ID" value="MDI7925049.1"/>
    <property type="molecule type" value="Genomic_DNA"/>
</dbReference>
<organism evidence="7 8">
    <name type="scientific">Ferirhizobium litorale</name>
    <dbReference type="NCBI Taxonomy" id="2927786"/>
    <lineage>
        <taxon>Bacteria</taxon>
        <taxon>Pseudomonadati</taxon>
        <taxon>Pseudomonadota</taxon>
        <taxon>Alphaproteobacteria</taxon>
        <taxon>Hyphomicrobiales</taxon>
        <taxon>Rhizobiaceae</taxon>
        <taxon>Ferirhizobium</taxon>
    </lineage>
</organism>
<evidence type="ECO:0000313" key="8">
    <source>
        <dbReference type="Proteomes" id="UP001161580"/>
    </source>
</evidence>
<dbReference type="PANTHER" id="PTHR30086">
    <property type="entry name" value="ARGININE EXPORTER PROTEIN ARGO"/>
    <property type="match status" value="1"/>
</dbReference>
<sequence length="202" mass="21591">MNLSIYFTGMMMGLSLIVAIGAQNAFVLRQGLRNEHVFAVCLACAVSDALLIVLGVTSLHKIATIAPWLDPVMRYGGAAFLIWFGGRSLLSALRSSGALTVGEGTPSSFGRTMATCLALTWLNPHVYLDTVVFLGTISTRFPGSEASFAAGAVTGSFLFFFSLGFGATRLRPIFSSPASWRVLETAIAAVMWLIAYQLLRGL</sequence>
<dbReference type="GO" id="GO:0005886">
    <property type="term" value="C:plasma membrane"/>
    <property type="evidence" value="ECO:0007669"/>
    <property type="project" value="UniProtKB-SubCell"/>
</dbReference>
<evidence type="ECO:0000256" key="4">
    <source>
        <dbReference type="ARBA" id="ARBA00022989"/>
    </source>
</evidence>
<feature type="transmembrane region" description="Helical" evidence="6">
    <location>
        <begin position="111"/>
        <end position="128"/>
    </location>
</feature>
<evidence type="ECO:0000256" key="3">
    <source>
        <dbReference type="ARBA" id="ARBA00022692"/>
    </source>
</evidence>
<evidence type="ECO:0000313" key="7">
    <source>
        <dbReference type="EMBL" id="MDI7925049.1"/>
    </source>
</evidence>
<protein>
    <submittedName>
        <fullName evidence="7">LysE/ArgO family amino acid transporter</fullName>
    </submittedName>
</protein>
<feature type="transmembrane region" description="Helical" evidence="6">
    <location>
        <begin position="37"/>
        <end position="60"/>
    </location>
</feature>
<dbReference type="RefSeq" id="WP_311789258.1">
    <property type="nucleotide sequence ID" value="NZ_JALDYY010000026.1"/>
</dbReference>
<dbReference type="InterPro" id="IPR001123">
    <property type="entry name" value="LeuE-type"/>
</dbReference>